<keyword evidence="5" id="KW-0175">Coiled coil</keyword>
<dbReference type="GO" id="GO:0030261">
    <property type="term" value="P:chromosome condensation"/>
    <property type="evidence" value="ECO:0007669"/>
    <property type="project" value="UniProtKB-KW"/>
</dbReference>
<dbReference type="Gene3D" id="3.40.50.300">
    <property type="entry name" value="P-loop containing nucleotide triphosphate hydrolases"/>
    <property type="match status" value="1"/>
</dbReference>
<dbReference type="SUPFAM" id="SSF52540">
    <property type="entry name" value="P-loop containing nucleoside triphosphate hydrolases"/>
    <property type="match status" value="1"/>
</dbReference>
<evidence type="ECO:0000313" key="6">
    <source>
        <dbReference type="EMBL" id="SUA20246.1"/>
    </source>
</evidence>
<dbReference type="AlphaFoldDB" id="A0A378VTG9"/>
<sequence length="141" mass="16274">MELVFDNSDHSLQGAWGQYAEVSIKRQLTRQGESTYFINNQTVRRRDITDLFLGTGVGARGYAVIEQGMISRIIEARPEELRAYIEEAAGVSKYKERRKETEGRLKDTREHLQRLGDLQNELARQVEKLENRRKPPNATNP</sequence>
<gene>
    <name evidence="6" type="primary">smc_1</name>
    <name evidence="6" type="ORF">NCTC11421_00327</name>
</gene>
<proteinExistence type="predicted"/>
<dbReference type="GO" id="GO:0007059">
    <property type="term" value="P:chromosome segregation"/>
    <property type="evidence" value="ECO:0007669"/>
    <property type="project" value="UniProtKB-KW"/>
</dbReference>
<evidence type="ECO:0000256" key="3">
    <source>
        <dbReference type="ARBA" id="ARBA00023067"/>
    </source>
</evidence>
<protein>
    <submittedName>
        <fullName evidence="6">SMC protein</fullName>
    </submittedName>
</protein>
<evidence type="ECO:0000256" key="5">
    <source>
        <dbReference type="SAM" id="Coils"/>
    </source>
</evidence>
<dbReference type="InterPro" id="IPR027417">
    <property type="entry name" value="P-loop_NTPase"/>
</dbReference>
<organism evidence="6">
    <name type="scientific">Neisseria gonorrhoeae</name>
    <dbReference type="NCBI Taxonomy" id="485"/>
    <lineage>
        <taxon>Bacteria</taxon>
        <taxon>Pseudomonadati</taxon>
        <taxon>Pseudomonadota</taxon>
        <taxon>Betaproteobacteria</taxon>
        <taxon>Neisseriales</taxon>
        <taxon>Neisseriaceae</taxon>
        <taxon>Neisseria</taxon>
    </lineage>
</organism>
<keyword evidence="4" id="KW-0238">DNA-binding</keyword>
<dbReference type="EMBL" id="UGRI01000001">
    <property type="protein sequence ID" value="SUA20246.1"/>
    <property type="molecule type" value="Genomic_DNA"/>
</dbReference>
<dbReference type="GO" id="GO:0003677">
    <property type="term" value="F:DNA binding"/>
    <property type="evidence" value="ECO:0007669"/>
    <property type="project" value="UniProtKB-KW"/>
</dbReference>
<evidence type="ECO:0000256" key="4">
    <source>
        <dbReference type="ARBA" id="ARBA00023125"/>
    </source>
</evidence>
<keyword evidence="1" id="KW-0963">Cytoplasm</keyword>
<accession>A0A378VTG9</accession>
<name>A0A378VTG9_NEIGO</name>
<dbReference type="PANTHER" id="PTHR42963">
    <property type="entry name" value="CHROMOSOME PARTITION PROTEIN MUKB"/>
    <property type="match status" value="1"/>
</dbReference>
<reference evidence="6" key="1">
    <citation type="submission" date="2018-06" db="EMBL/GenBank/DDBJ databases">
        <authorList>
            <consortium name="Pathogen Informatics"/>
            <person name="Doyle S."/>
        </authorList>
    </citation>
    <scope>NUCLEOTIDE SEQUENCE [LARGE SCALE GENOMIC DNA]</scope>
    <source>
        <strain evidence="6">NCTC11421</strain>
    </source>
</reference>
<dbReference type="GO" id="GO:0005737">
    <property type="term" value="C:cytoplasm"/>
    <property type="evidence" value="ECO:0007669"/>
    <property type="project" value="TreeGrafter"/>
</dbReference>
<dbReference type="PANTHER" id="PTHR42963:SF1">
    <property type="entry name" value="DUF4476 DOMAIN-CONTAINING PROTEIN"/>
    <property type="match status" value="1"/>
</dbReference>
<evidence type="ECO:0000256" key="2">
    <source>
        <dbReference type="ARBA" id="ARBA00022829"/>
    </source>
</evidence>
<evidence type="ECO:0000256" key="1">
    <source>
        <dbReference type="ARBA" id="ARBA00022490"/>
    </source>
</evidence>
<keyword evidence="2" id="KW-0159">Chromosome partition</keyword>
<feature type="coiled-coil region" evidence="5">
    <location>
        <begin position="91"/>
        <end position="132"/>
    </location>
</feature>
<keyword evidence="3" id="KW-0226">DNA condensation</keyword>
<dbReference type="InterPro" id="IPR050308">
    <property type="entry name" value="MukB/SMC"/>
</dbReference>